<dbReference type="AlphaFoldDB" id="A0A066YST3"/>
<dbReference type="EMBL" id="JNBY01000093">
    <property type="protein sequence ID" value="KDN84272.1"/>
    <property type="molecule type" value="Genomic_DNA"/>
</dbReference>
<gene>
    <name evidence="2" type="ORF">KCH_40630</name>
</gene>
<dbReference type="HOGENOM" id="CLU_2649637_0_0_11"/>
<feature type="compositionally biased region" description="Basic and acidic residues" evidence="1">
    <location>
        <begin position="28"/>
        <end position="47"/>
    </location>
</feature>
<protein>
    <submittedName>
        <fullName evidence="2">Uncharacterized protein</fullName>
    </submittedName>
</protein>
<evidence type="ECO:0000313" key="2">
    <source>
        <dbReference type="EMBL" id="KDN84272.1"/>
    </source>
</evidence>
<comment type="caution">
    <text evidence="2">The sequence shown here is derived from an EMBL/GenBank/DDBJ whole genome shotgun (WGS) entry which is preliminary data.</text>
</comment>
<reference evidence="2 3" key="1">
    <citation type="submission" date="2014-05" db="EMBL/GenBank/DDBJ databases">
        <title>Draft Genome Sequence of Kitasatospora cheerisanensis KCTC 2395.</title>
        <authorList>
            <person name="Nam D.H."/>
        </authorList>
    </citation>
    <scope>NUCLEOTIDE SEQUENCE [LARGE SCALE GENOMIC DNA]</scope>
    <source>
        <strain evidence="2 3">KCTC 2395</strain>
    </source>
</reference>
<feature type="region of interest" description="Disordered" evidence="1">
    <location>
        <begin position="1"/>
        <end position="47"/>
    </location>
</feature>
<sequence>MPAERRTLPRGAGRGHRARRRGGNSDQGRADRQQRYRGRDSESHDTPCEAWLNVPVSVAAAGQHAVTPPWRPGERG</sequence>
<evidence type="ECO:0000313" key="3">
    <source>
        <dbReference type="Proteomes" id="UP000027178"/>
    </source>
</evidence>
<accession>A0A066YST3</accession>
<feature type="compositionally biased region" description="Basic residues" evidence="1">
    <location>
        <begin position="13"/>
        <end position="22"/>
    </location>
</feature>
<dbReference type="Proteomes" id="UP000027178">
    <property type="component" value="Unassembled WGS sequence"/>
</dbReference>
<keyword evidence="3" id="KW-1185">Reference proteome</keyword>
<name>A0A066YST3_9ACTN</name>
<organism evidence="2 3">
    <name type="scientific">Kitasatospora cheerisanensis KCTC 2395</name>
    <dbReference type="NCBI Taxonomy" id="1348663"/>
    <lineage>
        <taxon>Bacteria</taxon>
        <taxon>Bacillati</taxon>
        <taxon>Actinomycetota</taxon>
        <taxon>Actinomycetes</taxon>
        <taxon>Kitasatosporales</taxon>
        <taxon>Streptomycetaceae</taxon>
        <taxon>Kitasatospora</taxon>
    </lineage>
</organism>
<dbReference type="PATRIC" id="fig|1348663.4.peg.3917"/>
<proteinExistence type="predicted"/>
<evidence type="ECO:0000256" key="1">
    <source>
        <dbReference type="SAM" id="MobiDB-lite"/>
    </source>
</evidence>